<evidence type="ECO:0000313" key="3">
    <source>
        <dbReference type="Proteomes" id="UP000799428"/>
    </source>
</evidence>
<dbReference type="OrthoDB" id="5430106at2759"/>
<feature type="compositionally biased region" description="Basic residues" evidence="1">
    <location>
        <begin position="116"/>
        <end position="129"/>
    </location>
</feature>
<feature type="region of interest" description="Disordered" evidence="1">
    <location>
        <begin position="521"/>
        <end position="570"/>
    </location>
</feature>
<feature type="compositionally biased region" description="Polar residues" evidence="1">
    <location>
        <begin position="56"/>
        <end position="70"/>
    </location>
</feature>
<dbReference type="PANTHER" id="PTHR22794">
    <property type="entry name" value="THAP DOMAIN PROTEIN 11"/>
    <property type="match status" value="1"/>
</dbReference>
<proteinExistence type="predicted"/>
<dbReference type="EMBL" id="MU005765">
    <property type="protein sequence ID" value="KAF2713969.1"/>
    <property type="molecule type" value="Genomic_DNA"/>
</dbReference>
<dbReference type="PANTHER" id="PTHR22794:SF2">
    <property type="entry name" value="THAP DOMAIN-CONTAINING PROTEIN 11"/>
    <property type="match status" value="1"/>
</dbReference>
<gene>
    <name evidence="2" type="ORF">K504DRAFT_399619</name>
</gene>
<protein>
    <submittedName>
        <fullName evidence="2">Uncharacterized protein</fullName>
    </submittedName>
</protein>
<organism evidence="2 3">
    <name type="scientific">Pleomassaria siparia CBS 279.74</name>
    <dbReference type="NCBI Taxonomy" id="1314801"/>
    <lineage>
        <taxon>Eukaryota</taxon>
        <taxon>Fungi</taxon>
        <taxon>Dikarya</taxon>
        <taxon>Ascomycota</taxon>
        <taxon>Pezizomycotina</taxon>
        <taxon>Dothideomycetes</taxon>
        <taxon>Pleosporomycetidae</taxon>
        <taxon>Pleosporales</taxon>
        <taxon>Pleomassariaceae</taxon>
        <taxon>Pleomassaria</taxon>
    </lineage>
</organism>
<dbReference type="AlphaFoldDB" id="A0A6G1KMA5"/>
<name>A0A6G1KMA5_9PLEO</name>
<sequence length="592" mass="63987">MASSSTDAHSQPKRPPAMARQSSTSPQVSQSPPEGVHHKPTSHKTQRQHVVGTARVQRNASAGKNLNKLNKTAAGDSNAAKHHRRSHSGNSTSAPSSPRPGFKRNASSGGIVRVANHTHTHTALRKNHSSGHLARLGSSKNMLKSSKSEVAPARKTMAQQGRSRQSSPEDHPTVHFDVGDVDDNDDDDDDDEHDDGWTEESASQSPTTTRSNTRANTRSNSVILDPQTPMGEPTGSVGETTTEEEDSFQSHPPPSALTQTLTDRTHSPRQLNGSSGHSHSRPPDADMITSRLLQRSSSHNPPPQMSAIAATVLSNTNDVRDLSRSAGSTLVDTPGRDLVSRFMDGDGSAGTPKDSSSFLPSRGSPHSGGGELDQSKRNKSMPNVAGTDSRTPTNSKSHSRRSGTGTPSTDLPPSRTQQKLMLQRASSSIEPQKLVPVILPRTGGPTFTSGMTYTASGEGRLDPRLQQQFNHVTIEYKVVRRYRNPLADALVRMEQMPGTPRRGRVPRLAGTNGFVNVHGSNSLSTSFNDSTVETEASGPRRSRVSFDHGRASRDEGDVDGRRSFESENDRVRNEVEEVCRRLWESTEVVEGD</sequence>
<feature type="region of interest" description="Disordered" evidence="1">
    <location>
        <begin position="324"/>
        <end position="428"/>
    </location>
</feature>
<feature type="compositionally biased region" description="Basic and acidic residues" evidence="1">
    <location>
        <begin position="544"/>
        <end position="570"/>
    </location>
</feature>
<accession>A0A6G1KMA5</accession>
<keyword evidence="3" id="KW-1185">Reference proteome</keyword>
<feature type="compositionally biased region" description="Basic and acidic residues" evidence="1">
    <location>
        <begin position="167"/>
        <end position="178"/>
    </location>
</feature>
<feature type="compositionally biased region" description="Low complexity" evidence="1">
    <location>
        <begin position="207"/>
        <end position="221"/>
    </location>
</feature>
<feature type="compositionally biased region" description="Acidic residues" evidence="1">
    <location>
        <begin position="179"/>
        <end position="198"/>
    </location>
</feature>
<dbReference type="Proteomes" id="UP000799428">
    <property type="component" value="Unassembled WGS sequence"/>
</dbReference>
<reference evidence="2" key="1">
    <citation type="journal article" date="2020" name="Stud. Mycol.">
        <title>101 Dothideomycetes genomes: a test case for predicting lifestyles and emergence of pathogens.</title>
        <authorList>
            <person name="Haridas S."/>
            <person name="Albert R."/>
            <person name="Binder M."/>
            <person name="Bloem J."/>
            <person name="Labutti K."/>
            <person name="Salamov A."/>
            <person name="Andreopoulos B."/>
            <person name="Baker S."/>
            <person name="Barry K."/>
            <person name="Bills G."/>
            <person name="Bluhm B."/>
            <person name="Cannon C."/>
            <person name="Castanera R."/>
            <person name="Culley D."/>
            <person name="Daum C."/>
            <person name="Ezra D."/>
            <person name="Gonzalez J."/>
            <person name="Henrissat B."/>
            <person name="Kuo A."/>
            <person name="Liang C."/>
            <person name="Lipzen A."/>
            <person name="Lutzoni F."/>
            <person name="Magnuson J."/>
            <person name="Mondo S."/>
            <person name="Nolan M."/>
            <person name="Ohm R."/>
            <person name="Pangilinan J."/>
            <person name="Park H.-J."/>
            <person name="Ramirez L."/>
            <person name="Alfaro M."/>
            <person name="Sun H."/>
            <person name="Tritt A."/>
            <person name="Yoshinaga Y."/>
            <person name="Zwiers L.-H."/>
            <person name="Turgeon B."/>
            <person name="Goodwin S."/>
            <person name="Spatafora J."/>
            <person name="Crous P."/>
            <person name="Grigoriev I."/>
        </authorList>
    </citation>
    <scope>NUCLEOTIDE SEQUENCE</scope>
    <source>
        <strain evidence="2">CBS 279.74</strain>
    </source>
</reference>
<feature type="compositionally biased region" description="Low complexity" evidence="1">
    <location>
        <begin position="21"/>
        <end position="33"/>
    </location>
</feature>
<dbReference type="GO" id="GO:0000329">
    <property type="term" value="C:fungal-type vacuole membrane"/>
    <property type="evidence" value="ECO:0007669"/>
    <property type="project" value="TreeGrafter"/>
</dbReference>
<evidence type="ECO:0000313" key="2">
    <source>
        <dbReference type="EMBL" id="KAF2713969.1"/>
    </source>
</evidence>
<feature type="compositionally biased region" description="Polar residues" evidence="1">
    <location>
        <begin position="386"/>
        <end position="428"/>
    </location>
</feature>
<feature type="compositionally biased region" description="Polar residues" evidence="1">
    <location>
        <begin position="521"/>
        <end position="534"/>
    </location>
</feature>
<feature type="compositionally biased region" description="Basic residues" evidence="1">
    <location>
        <begin position="38"/>
        <end position="47"/>
    </location>
</feature>
<dbReference type="GO" id="GO:0031931">
    <property type="term" value="C:TORC1 complex"/>
    <property type="evidence" value="ECO:0007669"/>
    <property type="project" value="TreeGrafter"/>
</dbReference>
<feature type="compositionally biased region" description="Polar residues" evidence="1">
    <location>
        <begin position="157"/>
        <end position="166"/>
    </location>
</feature>
<feature type="region of interest" description="Disordered" evidence="1">
    <location>
        <begin position="1"/>
        <end position="305"/>
    </location>
</feature>
<evidence type="ECO:0000256" key="1">
    <source>
        <dbReference type="SAM" id="MobiDB-lite"/>
    </source>
</evidence>
<feature type="compositionally biased region" description="Polar residues" evidence="1">
    <location>
        <begin position="256"/>
        <end position="277"/>
    </location>
</feature>